<proteinExistence type="predicted"/>
<evidence type="ECO:0000313" key="1">
    <source>
        <dbReference type="EMBL" id="KAI6093396.1"/>
    </source>
</evidence>
<organism evidence="1 2">
    <name type="scientific">Hypoxylon rubiginosum</name>
    <dbReference type="NCBI Taxonomy" id="110542"/>
    <lineage>
        <taxon>Eukaryota</taxon>
        <taxon>Fungi</taxon>
        <taxon>Dikarya</taxon>
        <taxon>Ascomycota</taxon>
        <taxon>Pezizomycotina</taxon>
        <taxon>Sordariomycetes</taxon>
        <taxon>Xylariomycetidae</taxon>
        <taxon>Xylariales</taxon>
        <taxon>Hypoxylaceae</taxon>
        <taxon>Hypoxylon</taxon>
    </lineage>
</organism>
<protein>
    <submittedName>
        <fullName evidence="1">Uncharacterized protein</fullName>
    </submittedName>
</protein>
<evidence type="ECO:0000313" key="2">
    <source>
        <dbReference type="Proteomes" id="UP001497680"/>
    </source>
</evidence>
<accession>A0ACC0DLX6</accession>
<reference evidence="1 2" key="1">
    <citation type="journal article" date="2022" name="New Phytol.">
        <title>Ecological generalism drives hyperdiversity of secondary metabolite gene clusters in xylarialean endophytes.</title>
        <authorList>
            <person name="Franco M.E.E."/>
            <person name="Wisecaver J.H."/>
            <person name="Arnold A.E."/>
            <person name="Ju Y.M."/>
            <person name="Slot J.C."/>
            <person name="Ahrendt S."/>
            <person name="Moore L.P."/>
            <person name="Eastman K.E."/>
            <person name="Scott K."/>
            <person name="Konkel Z."/>
            <person name="Mondo S.J."/>
            <person name="Kuo A."/>
            <person name="Hayes R.D."/>
            <person name="Haridas S."/>
            <person name="Andreopoulos B."/>
            <person name="Riley R."/>
            <person name="LaButti K."/>
            <person name="Pangilinan J."/>
            <person name="Lipzen A."/>
            <person name="Amirebrahimi M."/>
            <person name="Yan J."/>
            <person name="Adam C."/>
            <person name="Keymanesh K."/>
            <person name="Ng V."/>
            <person name="Louie K."/>
            <person name="Northen T."/>
            <person name="Drula E."/>
            <person name="Henrissat B."/>
            <person name="Hsieh H.M."/>
            <person name="Youens-Clark K."/>
            <person name="Lutzoni F."/>
            <person name="Miadlikowska J."/>
            <person name="Eastwood D.C."/>
            <person name="Hamelin R.C."/>
            <person name="Grigoriev I.V."/>
            <person name="U'Ren J.M."/>
        </authorList>
    </citation>
    <scope>NUCLEOTIDE SEQUENCE [LARGE SCALE GENOMIC DNA]</scope>
    <source>
        <strain evidence="1 2">ER1909</strain>
    </source>
</reference>
<keyword evidence="2" id="KW-1185">Reference proteome</keyword>
<dbReference type="Proteomes" id="UP001497680">
    <property type="component" value="Unassembled WGS sequence"/>
</dbReference>
<name>A0ACC0DLX6_9PEZI</name>
<gene>
    <name evidence="1" type="ORF">F4821DRAFT_222879</name>
</gene>
<comment type="caution">
    <text evidence="1">The sequence shown here is derived from an EMBL/GenBank/DDBJ whole genome shotgun (WGS) entry which is preliminary data.</text>
</comment>
<dbReference type="EMBL" id="MU394281">
    <property type="protein sequence ID" value="KAI6093396.1"/>
    <property type="molecule type" value="Genomic_DNA"/>
</dbReference>
<sequence length="253" mass="26323">MSFNRHYDQPGLEVAPEPELPQVVEGPTIIEKLPDGANQYGYEQQHQYQQGAYYQNNGAYPPSGYPPSTSHEGTYVTDGVPPSSAPPSGGTILGLQKKTFWFIFGPLIALLVIGLALGLGLGLGLSHDSSNSDSSATPATTPTTTSSSPTSSATAASTAIACPQANGTTYEAAGNDPFLVLCNVDYNGNGGGATTDIGNEETSTVEDCIDVCAGNSSCAGAGWGNYNGHNICWMKGSLGTSQDAPNWFFVIRQ</sequence>